<keyword evidence="2" id="KW-0732">Signal</keyword>
<proteinExistence type="predicted"/>
<evidence type="ECO:0000256" key="1">
    <source>
        <dbReference type="SAM" id="MobiDB-lite"/>
    </source>
</evidence>
<feature type="region of interest" description="Disordered" evidence="1">
    <location>
        <begin position="36"/>
        <end position="56"/>
    </location>
</feature>
<sequence length="158" mass="15620">MGIGRHVLVAAVAATLAASACSAASGADRVALEPAAPSATSPSAPATGLLPRVDAGSSGLRSAVDEAIVAAHDRVAAAERRAQEAARRSEDPDPAGAARATSDAGCAQRAMAAGQFDPSCAAYQGYLDPGTSAGRAPTSGEVQLQYACEQGLVPEDDC</sequence>
<name>A0ABP4IBZ5_9PSEU</name>
<feature type="chain" id="PRO_5046727318" description="Lipoprotein" evidence="2">
    <location>
        <begin position="24"/>
        <end position="158"/>
    </location>
</feature>
<evidence type="ECO:0000256" key="2">
    <source>
        <dbReference type="SAM" id="SignalP"/>
    </source>
</evidence>
<evidence type="ECO:0000313" key="3">
    <source>
        <dbReference type="EMBL" id="GAA1385468.1"/>
    </source>
</evidence>
<evidence type="ECO:0008006" key="5">
    <source>
        <dbReference type="Google" id="ProtNLM"/>
    </source>
</evidence>
<feature type="compositionally biased region" description="Basic and acidic residues" evidence="1">
    <location>
        <begin position="78"/>
        <end position="91"/>
    </location>
</feature>
<feature type="compositionally biased region" description="Low complexity" evidence="1">
    <location>
        <begin position="36"/>
        <end position="47"/>
    </location>
</feature>
<reference evidence="4" key="1">
    <citation type="journal article" date="2019" name="Int. J. Syst. Evol. Microbiol.">
        <title>The Global Catalogue of Microorganisms (GCM) 10K type strain sequencing project: providing services to taxonomists for standard genome sequencing and annotation.</title>
        <authorList>
            <consortium name="The Broad Institute Genomics Platform"/>
            <consortium name="The Broad Institute Genome Sequencing Center for Infectious Disease"/>
            <person name="Wu L."/>
            <person name="Ma J."/>
        </authorList>
    </citation>
    <scope>NUCLEOTIDE SEQUENCE [LARGE SCALE GENOMIC DNA]</scope>
    <source>
        <strain evidence="4">JCM 11896</strain>
    </source>
</reference>
<dbReference type="Proteomes" id="UP001501414">
    <property type="component" value="Unassembled WGS sequence"/>
</dbReference>
<gene>
    <name evidence="3" type="ORF">GCM10009613_17930</name>
</gene>
<dbReference type="PROSITE" id="PS51257">
    <property type="entry name" value="PROKAR_LIPOPROTEIN"/>
    <property type="match status" value="1"/>
</dbReference>
<feature type="region of interest" description="Disordered" evidence="1">
    <location>
        <begin position="78"/>
        <end position="104"/>
    </location>
</feature>
<keyword evidence="4" id="KW-1185">Reference proteome</keyword>
<dbReference type="EMBL" id="BAAAJK010000006">
    <property type="protein sequence ID" value="GAA1385468.1"/>
    <property type="molecule type" value="Genomic_DNA"/>
</dbReference>
<organism evidence="3 4">
    <name type="scientific">Pseudonocardia kongjuensis</name>
    <dbReference type="NCBI Taxonomy" id="102227"/>
    <lineage>
        <taxon>Bacteria</taxon>
        <taxon>Bacillati</taxon>
        <taxon>Actinomycetota</taxon>
        <taxon>Actinomycetes</taxon>
        <taxon>Pseudonocardiales</taxon>
        <taxon>Pseudonocardiaceae</taxon>
        <taxon>Pseudonocardia</taxon>
    </lineage>
</organism>
<evidence type="ECO:0000313" key="4">
    <source>
        <dbReference type="Proteomes" id="UP001501414"/>
    </source>
</evidence>
<comment type="caution">
    <text evidence="3">The sequence shown here is derived from an EMBL/GenBank/DDBJ whole genome shotgun (WGS) entry which is preliminary data.</text>
</comment>
<protein>
    <recommendedName>
        <fullName evidence="5">Lipoprotein</fullName>
    </recommendedName>
</protein>
<dbReference type="RefSeq" id="WP_344020335.1">
    <property type="nucleotide sequence ID" value="NZ_BAAAJK010000006.1"/>
</dbReference>
<accession>A0ABP4IBZ5</accession>
<feature type="signal peptide" evidence="2">
    <location>
        <begin position="1"/>
        <end position="23"/>
    </location>
</feature>